<dbReference type="Gene3D" id="2.60.40.10">
    <property type="entry name" value="Immunoglobulins"/>
    <property type="match status" value="3"/>
</dbReference>
<dbReference type="SMART" id="SM00408">
    <property type="entry name" value="IGc2"/>
    <property type="match status" value="3"/>
</dbReference>
<feature type="chain" id="PRO_5040360851" description="Ig-like domain-containing protein" evidence="9">
    <location>
        <begin position="28"/>
        <end position="368"/>
    </location>
</feature>
<evidence type="ECO:0000256" key="3">
    <source>
        <dbReference type="ARBA" id="ARBA00022729"/>
    </source>
</evidence>
<dbReference type="EMBL" id="OU899034">
    <property type="protein sequence ID" value="CAH1710084.1"/>
    <property type="molecule type" value="Genomic_DNA"/>
</dbReference>
<accession>A0A9P0IR51</accession>
<evidence type="ECO:0000256" key="4">
    <source>
        <dbReference type="ARBA" id="ARBA00022737"/>
    </source>
</evidence>
<evidence type="ECO:0000256" key="1">
    <source>
        <dbReference type="ARBA" id="ARBA00004236"/>
    </source>
</evidence>
<dbReference type="SUPFAM" id="SSF48726">
    <property type="entry name" value="Immunoglobulin"/>
    <property type="match status" value="3"/>
</dbReference>
<gene>
    <name evidence="11" type="ORF">APHIGO_LOCUS1055</name>
</gene>
<evidence type="ECO:0000256" key="9">
    <source>
        <dbReference type="SAM" id="SignalP"/>
    </source>
</evidence>
<sequence>MPCHRVAWIAYLAAAVAIVSQMSSVLSVLEPEFAEPIPNVTIPVGRDVSLPCVVSNLGNYKVAWIHIDRKMILAVHKHVIARIPRFSMAHDGQKTWLLNINGVRASDKGIYMCQVNTDPMISQIGYLQVVVPPNIVDDESSTSTVAVREGLNISLTCKAKGNPEPRIVWKRENGFNITVDRRKKVEKQHGNVLNLTKVSRDDMGSYLCIASNGIPPSVSKRIVLDIEFSPTLVVPNQLVGAPLGTDVTIDCLTEAYPRSISFWSFQESRNMIFSGSKYHLVVNEVGYKAHMKLTIRSLSPEDYGNYKCVTKNSLGEAEGSMRIYEIPRPYQSPKSTSGLLNGVAHTDLNKKHLFLLLFAYILMPWPFT</sequence>
<dbReference type="PANTHER" id="PTHR12231">
    <property type="entry name" value="CTX-RELATED TYPE I TRANSMEMBRANE PROTEIN"/>
    <property type="match status" value="1"/>
</dbReference>
<evidence type="ECO:0000259" key="10">
    <source>
        <dbReference type="PROSITE" id="PS50835"/>
    </source>
</evidence>
<keyword evidence="3 9" id="KW-0732">Signal</keyword>
<reference evidence="11" key="2">
    <citation type="submission" date="2022-10" db="EMBL/GenBank/DDBJ databases">
        <authorList>
            <consortium name="ENA_rothamsted_submissions"/>
            <consortium name="culmorum"/>
            <person name="King R."/>
        </authorList>
    </citation>
    <scope>NUCLEOTIDE SEQUENCE</scope>
</reference>
<feature type="signal peptide" evidence="9">
    <location>
        <begin position="1"/>
        <end position="27"/>
    </location>
</feature>
<evidence type="ECO:0000256" key="7">
    <source>
        <dbReference type="ARBA" id="ARBA00023180"/>
    </source>
</evidence>
<reference evidence="11" key="1">
    <citation type="submission" date="2022-02" db="EMBL/GenBank/DDBJ databases">
        <authorList>
            <person name="King R."/>
        </authorList>
    </citation>
    <scope>NUCLEOTIDE SEQUENCE</scope>
</reference>
<organism evidence="11 12">
    <name type="scientific">Aphis gossypii</name>
    <name type="common">Cotton aphid</name>
    <dbReference type="NCBI Taxonomy" id="80765"/>
    <lineage>
        <taxon>Eukaryota</taxon>
        <taxon>Metazoa</taxon>
        <taxon>Ecdysozoa</taxon>
        <taxon>Arthropoda</taxon>
        <taxon>Hexapoda</taxon>
        <taxon>Insecta</taxon>
        <taxon>Pterygota</taxon>
        <taxon>Neoptera</taxon>
        <taxon>Paraneoptera</taxon>
        <taxon>Hemiptera</taxon>
        <taxon>Sternorrhyncha</taxon>
        <taxon>Aphidomorpha</taxon>
        <taxon>Aphidoidea</taxon>
        <taxon>Aphididae</taxon>
        <taxon>Aphidini</taxon>
        <taxon>Aphis</taxon>
        <taxon>Aphis</taxon>
    </lineage>
</organism>
<keyword evidence="2" id="KW-1003">Cell membrane</keyword>
<dbReference type="GO" id="GO:0005886">
    <property type="term" value="C:plasma membrane"/>
    <property type="evidence" value="ECO:0007669"/>
    <property type="project" value="UniProtKB-SubCell"/>
</dbReference>
<dbReference type="Proteomes" id="UP001154329">
    <property type="component" value="Chromosome 1"/>
</dbReference>
<evidence type="ECO:0000256" key="8">
    <source>
        <dbReference type="ARBA" id="ARBA00023319"/>
    </source>
</evidence>
<dbReference type="OrthoDB" id="10012075at2759"/>
<keyword evidence="7" id="KW-0325">Glycoprotein</keyword>
<dbReference type="InterPro" id="IPR013783">
    <property type="entry name" value="Ig-like_fold"/>
</dbReference>
<dbReference type="Pfam" id="PF07686">
    <property type="entry name" value="V-set"/>
    <property type="match status" value="1"/>
</dbReference>
<keyword evidence="4" id="KW-0677">Repeat</keyword>
<evidence type="ECO:0000313" key="11">
    <source>
        <dbReference type="EMBL" id="CAH1710084.1"/>
    </source>
</evidence>
<protein>
    <recommendedName>
        <fullName evidence="10">Ig-like domain-containing protein</fullName>
    </recommendedName>
</protein>
<keyword evidence="12" id="KW-1185">Reference proteome</keyword>
<evidence type="ECO:0000313" key="12">
    <source>
        <dbReference type="Proteomes" id="UP001154329"/>
    </source>
</evidence>
<keyword evidence="5" id="KW-0472">Membrane</keyword>
<dbReference type="GO" id="GO:0043005">
    <property type="term" value="C:neuron projection"/>
    <property type="evidence" value="ECO:0007669"/>
    <property type="project" value="TreeGrafter"/>
</dbReference>
<evidence type="ECO:0000256" key="5">
    <source>
        <dbReference type="ARBA" id="ARBA00023136"/>
    </source>
</evidence>
<name>A0A9P0IR51_APHGO</name>
<evidence type="ECO:0000256" key="6">
    <source>
        <dbReference type="ARBA" id="ARBA00023157"/>
    </source>
</evidence>
<feature type="domain" description="Ig-like" evidence="10">
    <location>
        <begin position="230"/>
        <end position="324"/>
    </location>
</feature>
<dbReference type="PANTHER" id="PTHR12231:SF247">
    <property type="entry name" value="DPR-INTERACTING PROTEIN DELTA, ISOFORM D"/>
    <property type="match status" value="1"/>
</dbReference>
<dbReference type="FunFam" id="2.60.40.10:FF:000328">
    <property type="entry name" value="CLUMA_CG000981, isoform A"/>
    <property type="match status" value="1"/>
</dbReference>
<evidence type="ECO:0000256" key="2">
    <source>
        <dbReference type="ARBA" id="ARBA00022475"/>
    </source>
</evidence>
<dbReference type="InterPro" id="IPR036179">
    <property type="entry name" value="Ig-like_dom_sf"/>
</dbReference>
<dbReference type="PROSITE" id="PS50835">
    <property type="entry name" value="IG_LIKE"/>
    <property type="match status" value="3"/>
</dbReference>
<dbReference type="InterPro" id="IPR003599">
    <property type="entry name" value="Ig_sub"/>
</dbReference>
<dbReference type="InterPro" id="IPR007110">
    <property type="entry name" value="Ig-like_dom"/>
</dbReference>
<dbReference type="InterPro" id="IPR013106">
    <property type="entry name" value="Ig_V-set"/>
</dbReference>
<dbReference type="InterPro" id="IPR051170">
    <property type="entry name" value="Neural/epithelial_adhesion"/>
</dbReference>
<comment type="subcellular location">
    <subcellularLocation>
        <location evidence="1">Cell membrane</location>
    </subcellularLocation>
</comment>
<keyword evidence="6" id="KW-1015">Disulfide bond</keyword>
<keyword evidence="8" id="KW-0393">Immunoglobulin domain</keyword>
<proteinExistence type="predicted"/>
<feature type="domain" description="Ig-like" evidence="10">
    <location>
        <begin position="31"/>
        <end position="116"/>
    </location>
</feature>
<feature type="domain" description="Ig-like" evidence="10">
    <location>
        <begin position="133"/>
        <end position="219"/>
    </location>
</feature>
<dbReference type="AlphaFoldDB" id="A0A9P0IR51"/>
<dbReference type="SMART" id="SM00409">
    <property type="entry name" value="IG"/>
    <property type="match status" value="3"/>
</dbReference>
<dbReference type="InterPro" id="IPR003598">
    <property type="entry name" value="Ig_sub2"/>
</dbReference>
<dbReference type="Pfam" id="PF13927">
    <property type="entry name" value="Ig_3"/>
    <property type="match status" value="2"/>
</dbReference>